<dbReference type="Gene3D" id="2.60.40.1120">
    <property type="entry name" value="Carboxypeptidase-like, regulatory domain"/>
    <property type="match status" value="1"/>
</dbReference>
<feature type="domain" description="TonB-dependent receptor-like beta-barrel" evidence="11">
    <location>
        <begin position="435"/>
        <end position="791"/>
    </location>
</feature>
<evidence type="ECO:0000256" key="4">
    <source>
        <dbReference type="ARBA" id="ARBA00022692"/>
    </source>
</evidence>
<dbReference type="RefSeq" id="WP_344741681.1">
    <property type="nucleotide sequence ID" value="NZ_BAABAY010000006.1"/>
</dbReference>
<comment type="similarity">
    <text evidence="8 9">Belongs to the TonB-dependent receptor family.</text>
</comment>
<comment type="caution">
    <text evidence="13">The sequence shown here is derived from an EMBL/GenBank/DDBJ whole genome shotgun (WGS) entry which is preliminary data.</text>
</comment>
<keyword evidence="6 8" id="KW-0472">Membrane</keyword>
<evidence type="ECO:0000259" key="11">
    <source>
        <dbReference type="Pfam" id="PF00593"/>
    </source>
</evidence>
<reference evidence="13 14" key="1">
    <citation type="submission" date="2024-02" db="EMBL/GenBank/DDBJ databases">
        <title>A Gaetbulibacter species isolated from tidal flats and genomic insights of their niches.</title>
        <authorList>
            <person name="Ye Y."/>
        </authorList>
    </citation>
    <scope>NUCLEOTIDE SEQUENCE [LARGE SCALE GENOMIC DNA]</scope>
    <source>
        <strain evidence="13 14">KYW382</strain>
    </source>
</reference>
<dbReference type="NCBIfam" id="TIGR04057">
    <property type="entry name" value="SusC_RagA_signa"/>
    <property type="match status" value="1"/>
</dbReference>
<dbReference type="PROSITE" id="PS52016">
    <property type="entry name" value="TONB_DEPENDENT_REC_3"/>
    <property type="match status" value="1"/>
</dbReference>
<dbReference type="EMBL" id="JBAWKB010000004">
    <property type="protein sequence ID" value="MFH6772834.1"/>
    <property type="molecule type" value="Genomic_DNA"/>
</dbReference>
<dbReference type="InterPro" id="IPR039426">
    <property type="entry name" value="TonB-dep_rcpt-like"/>
</dbReference>
<dbReference type="InterPro" id="IPR037066">
    <property type="entry name" value="Plug_dom_sf"/>
</dbReference>
<keyword evidence="13" id="KW-0675">Receptor</keyword>
<keyword evidence="4 8" id="KW-0812">Transmembrane</keyword>
<dbReference type="Pfam" id="PF00593">
    <property type="entry name" value="TonB_dep_Rec_b-barrel"/>
    <property type="match status" value="1"/>
</dbReference>
<sequence>MLKLFTNNFFRIGKHYFFFVLFCILSQFLSAQNTIQGTVTDSNGIPLAGVNIIEKGTSNGVVSNFDGFYSIKVAEEAALVFSFLGFVTTEIKVTSSSTQNIQLEEDLESLNEVVVIGYGSQLKEEISGAVSTIETKDLETIPQVSVDQMMQGRAAGVNVTTNSGQPGAAVSVRIRGVNSISGSSEPLYIIDGVPVPGESEAGGTSPLNSLNENDIADISILKDASATAIYGSRGSNGVVIITTKRGKKSKGTISINSYVGIQEPTNILDVLTLPEYAKLQNAINDIYNLDPIVEFSHPELLGPGTNWQQEIFSNAYIENHQISFRGGSENVNYFISAGHLEQDGTVLASGFNRSTIRANIDAKINDKIKVGINLTASRVNEKITLNGRSDGIIGLSLLNSPAIAVYNPDGSFAGPSLRDDFRTENPIAKALSLKNNLRRNRILGNIYAEFQIAKNLSFRTEFGGDFGTILNNQFTPRYSYGEIQVANNTLSVANNYNDFWIIKNFLTYDNTFGEKHKVTVMVGTESQESSYGGVTSTDGNFVGNDFPVLGTGDAADNNTQFKASQALESYFGRLIYSFNNKYSITASMRADGSSKFSEGNKWGYFPSISGAWQLSKESFMDDFDAIQNIKIYGGYGEVGNQNIPNFAYGSRLNPVNTGLGTGFLVTNFANPDLTWESSTQANLGIDFSLFNNSLNATVELYNKVSKDFLFQFASTNFATGGMSPGAINPPWVNLGKMVNKGIDVTLNYKMDYDDNFSWNSTLTVSHYKNKVTDLGDVPQINGAMNINYDGQQNITITRAGDPIGLFYGLEVEGIFRSVDDFNGAPIQYGRPFEDALFGTTWLGDIKFKDQNNDGVIDDNDRTVIGNPHPDFTFGFQNSFRYKNFDLSVFLQGSYGNDVFNGINRLLTAGNRTYTNQLSSVLDYWSVDNPDASAPRLARNDTRNIEISDRYIEDGSYVRIQNVTIGYTLDSKISEKIGFSLLKIYGSIQNLYTFTNYSGYDPEIGSYNQNTLLTGIDAGRYPSPRTFTIGVNVEF</sequence>
<dbReference type="Pfam" id="PF13715">
    <property type="entry name" value="CarbopepD_reg_2"/>
    <property type="match status" value="1"/>
</dbReference>
<proteinExistence type="inferred from homology"/>
<keyword evidence="10" id="KW-0732">Signal</keyword>
<evidence type="ECO:0000256" key="1">
    <source>
        <dbReference type="ARBA" id="ARBA00004571"/>
    </source>
</evidence>
<dbReference type="Gene3D" id="2.40.170.20">
    <property type="entry name" value="TonB-dependent receptor, beta-barrel domain"/>
    <property type="match status" value="1"/>
</dbReference>
<evidence type="ECO:0000256" key="9">
    <source>
        <dbReference type="RuleBase" id="RU003357"/>
    </source>
</evidence>
<dbReference type="InterPro" id="IPR023996">
    <property type="entry name" value="TonB-dep_OMP_SusC/RagA"/>
</dbReference>
<feature type="chain" id="PRO_5045223387" evidence="10">
    <location>
        <begin position="32"/>
        <end position="1034"/>
    </location>
</feature>
<dbReference type="InterPro" id="IPR012910">
    <property type="entry name" value="Plug_dom"/>
</dbReference>
<dbReference type="NCBIfam" id="TIGR04056">
    <property type="entry name" value="OMP_RagA_SusC"/>
    <property type="match status" value="1"/>
</dbReference>
<keyword evidence="3 8" id="KW-1134">Transmembrane beta strand</keyword>
<evidence type="ECO:0000259" key="12">
    <source>
        <dbReference type="Pfam" id="PF07715"/>
    </source>
</evidence>
<keyword evidence="14" id="KW-1185">Reference proteome</keyword>
<keyword evidence="2 8" id="KW-0813">Transport</keyword>
<evidence type="ECO:0000313" key="13">
    <source>
        <dbReference type="EMBL" id="MFH6772834.1"/>
    </source>
</evidence>
<dbReference type="Gene3D" id="2.170.130.10">
    <property type="entry name" value="TonB-dependent receptor, plug domain"/>
    <property type="match status" value="1"/>
</dbReference>
<keyword evidence="5 9" id="KW-0798">TonB box</keyword>
<evidence type="ECO:0000256" key="3">
    <source>
        <dbReference type="ARBA" id="ARBA00022452"/>
    </source>
</evidence>
<protein>
    <submittedName>
        <fullName evidence="13">TonB-dependent receptor</fullName>
    </submittedName>
</protein>
<name>A0ABW7N196_9FLAO</name>
<evidence type="ECO:0000256" key="10">
    <source>
        <dbReference type="SAM" id="SignalP"/>
    </source>
</evidence>
<keyword evidence="7 8" id="KW-0998">Cell outer membrane</keyword>
<feature type="signal peptide" evidence="10">
    <location>
        <begin position="1"/>
        <end position="31"/>
    </location>
</feature>
<comment type="subcellular location">
    <subcellularLocation>
        <location evidence="1 8">Cell outer membrane</location>
        <topology evidence="1 8">Multi-pass membrane protein</topology>
    </subcellularLocation>
</comment>
<dbReference type="Proteomes" id="UP001610100">
    <property type="component" value="Unassembled WGS sequence"/>
</dbReference>
<dbReference type="SUPFAM" id="SSF56935">
    <property type="entry name" value="Porins"/>
    <property type="match status" value="1"/>
</dbReference>
<evidence type="ECO:0000256" key="7">
    <source>
        <dbReference type="ARBA" id="ARBA00023237"/>
    </source>
</evidence>
<dbReference type="SUPFAM" id="SSF49464">
    <property type="entry name" value="Carboxypeptidase regulatory domain-like"/>
    <property type="match status" value="1"/>
</dbReference>
<evidence type="ECO:0000256" key="5">
    <source>
        <dbReference type="ARBA" id="ARBA00023077"/>
    </source>
</evidence>
<dbReference type="InterPro" id="IPR036942">
    <property type="entry name" value="Beta-barrel_TonB_sf"/>
</dbReference>
<evidence type="ECO:0000256" key="6">
    <source>
        <dbReference type="ARBA" id="ARBA00023136"/>
    </source>
</evidence>
<evidence type="ECO:0000256" key="8">
    <source>
        <dbReference type="PROSITE-ProRule" id="PRU01360"/>
    </source>
</evidence>
<accession>A0ABW7N196</accession>
<dbReference type="InterPro" id="IPR008969">
    <property type="entry name" value="CarboxyPept-like_regulatory"/>
</dbReference>
<evidence type="ECO:0000256" key="2">
    <source>
        <dbReference type="ARBA" id="ARBA00022448"/>
    </source>
</evidence>
<gene>
    <name evidence="13" type="ORF">V8G58_12900</name>
</gene>
<evidence type="ECO:0000313" key="14">
    <source>
        <dbReference type="Proteomes" id="UP001610100"/>
    </source>
</evidence>
<dbReference type="InterPro" id="IPR000531">
    <property type="entry name" value="Beta-barrel_TonB"/>
</dbReference>
<dbReference type="InterPro" id="IPR023997">
    <property type="entry name" value="TonB-dep_OMP_SusC/RagA_CS"/>
</dbReference>
<feature type="domain" description="TonB-dependent receptor plug" evidence="12">
    <location>
        <begin position="123"/>
        <end position="238"/>
    </location>
</feature>
<dbReference type="Pfam" id="PF07715">
    <property type="entry name" value="Plug"/>
    <property type="match status" value="1"/>
</dbReference>
<organism evidence="13 14">
    <name type="scientific">Gaetbulibacter aestuarii</name>
    <dbReference type="NCBI Taxonomy" id="1502358"/>
    <lineage>
        <taxon>Bacteria</taxon>
        <taxon>Pseudomonadati</taxon>
        <taxon>Bacteroidota</taxon>
        <taxon>Flavobacteriia</taxon>
        <taxon>Flavobacteriales</taxon>
        <taxon>Flavobacteriaceae</taxon>
        <taxon>Gaetbulibacter</taxon>
    </lineage>
</organism>